<evidence type="ECO:0000256" key="4">
    <source>
        <dbReference type="ARBA" id="ARBA00022692"/>
    </source>
</evidence>
<dbReference type="GO" id="GO:0016413">
    <property type="term" value="F:O-acetyltransferase activity"/>
    <property type="evidence" value="ECO:0007669"/>
    <property type="project" value="TreeGrafter"/>
</dbReference>
<keyword evidence="3" id="KW-1003">Cell membrane</keyword>
<dbReference type="GO" id="GO:0009246">
    <property type="term" value="P:enterobacterial common antigen biosynthetic process"/>
    <property type="evidence" value="ECO:0007669"/>
    <property type="project" value="TreeGrafter"/>
</dbReference>
<dbReference type="PANTHER" id="PTHR40074:SF2">
    <property type="entry name" value="O-ACETYLTRANSFERASE WECH"/>
    <property type="match status" value="1"/>
</dbReference>
<comment type="caution">
    <text evidence="9">The sequence shown here is derived from an EMBL/GenBank/DDBJ whole genome shotgun (WGS) entry which is preliminary data.</text>
</comment>
<evidence type="ECO:0000256" key="5">
    <source>
        <dbReference type="ARBA" id="ARBA00022989"/>
    </source>
</evidence>
<gene>
    <name evidence="9" type="ORF">C5F48_19305</name>
</gene>
<proteinExistence type="inferred from homology"/>
<reference evidence="9 10" key="1">
    <citation type="submission" date="2018-03" db="EMBL/GenBank/DDBJ databases">
        <title>Cereibacter changlensis.</title>
        <authorList>
            <person name="Meyer T.E."/>
            <person name="Miller S."/>
            <person name="Lodha T."/>
            <person name="Gandham S."/>
            <person name="Chintalapati S."/>
            <person name="Chintalapati V.R."/>
        </authorList>
    </citation>
    <scope>NUCLEOTIDE SEQUENCE [LARGE SCALE GENOMIC DNA]</scope>
    <source>
        <strain evidence="9 10">JA139</strain>
    </source>
</reference>
<dbReference type="RefSeq" id="WP_107665450.1">
    <property type="nucleotide sequence ID" value="NZ_PZKG01000136.1"/>
</dbReference>
<dbReference type="OrthoDB" id="9814956at2"/>
<keyword evidence="5 7" id="KW-1133">Transmembrane helix</keyword>
<evidence type="ECO:0000256" key="2">
    <source>
        <dbReference type="ARBA" id="ARBA00007400"/>
    </source>
</evidence>
<feature type="transmembrane region" description="Helical" evidence="7">
    <location>
        <begin position="116"/>
        <end position="137"/>
    </location>
</feature>
<evidence type="ECO:0000259" key="8">
    <source>
        <dbReference type="Pfam" id="PF01757"/>
    </source>
</evidence>
<keyword evidence="6 7" id="KW-0472">Membrane</keyword>
<dbReference type="PANTHER" id="PTHR40074">
    <property type="entry name" value="O-ACETYLTRANSFERASE WECH"/>
    <property type="match status" value="1"/>
</dbReference>
<dbReference type="Proteomes" id="UP000241010">
    <property type="component" value="Unassembled WGS sequence"/>
</dbReference>
<evidence type="ECO:0000313" key="9">
    <source>
        <dbReference type="EMBL" id="PTE20099.1"/>
    </source>
</evidence>
<name>A0A2T4JQC1_9RHOB</name>
<evidence type="ECO:0000256" key="1">
    <source>
        <dbReference type="ARBA" id="ARBA00004651"/>
    </source>
</evidence>
<organism evidence="9 10">
    <name type="scientific">Cereibacter changlensis JA139</name>
    <dbReference type="NCBI Taxonomy" id="1188249"/>
    <lineage>
        <taxon>Bacteria</taxon>
        <taxon>Pseudomonadati</taxon>
        <taxon>Pseudomonadota</taxon>
        <taxon>Alphaproteobacteria</taxon>
        <taxon>Rhodobacterales</taxon>
        <taxon>Paracoccaceae</taxon>
        <taxon>Cereibacter</taxon>
    </lineage>
</organism>
<feature type="transmembrane region" description="Helical" evidence="7">
    <location>
        <begin position="229"/>
        <end position="249"/>
    </location>
</feature>
<evidence type="ECO:0000256" key="3">
    <source>
        <dbReference type="ARBA" id="ARBA00022475"/>
    </source>
</evidence>
<feature type="transmembrane region" description="Helical" evidence="7">
    <location>
        <begin position="49"/>
        <end position="66"/>
    </location>
</feature>
<evidence type="ECO:0000313" key="10">
    <source>
        <dbReference type="Proteomes" id="UP000241010"/>
    </source>
</evidence>
<comment type="similarity">
    <text evidence="2">Belongs to the acyltransferase 3 family.</text>
</comment>
<dbReference type="AlphaFoldDB" id="A0A2T4JQC1"/>
<dbReference type="InterPro" id="IPR002656">
    <property type="entry name" value="Acyl_transf_3_dom"/>
</dbReference>
<dbReference type="EMBL" id="PZKG01000136">
    <property type="protein sequence ID" value="PTE20099.1"/>
    <property type="molecule type" value="Genomic_DNA"/>
</dbReference>
<feature type="transmembrane region" description="Helical" evidence="7">
    <location>
        <begin position="269"/>
        <end position="288"/>
    </location>
</feature>
<protein>
    <recommendedName>
        <fullName evidence="8">Acyltransferase 3 domain-containing protein</fullName>
    </recommendedName>
</protein>
<feature type="domain" description="Acyltransferase 3" evidence="8">
    <location>
        <begin position="6"/>
        <end position="310"/>
    </location>
</feature>
<feature type="transmembrane region" description="Helical" evidence="7">
    <location>
        <begin position="12"/>
        <end position="29"/>
    </location>
</feature>
<keyword evidence="10" id="KW-1185">Reference proteome</keyword>
<feature type="transmembrane region" description="Helical" evidence="7">
    <location>
        <begin position="294"/>
        <end position="316"/>
    </location>
</feature>
<accession>A0A2T4JQC1</accession>
<feature type="transmembrane region" description="Helical" evidence="7">
    <location>
        <begin position="199"/>
        <end position="217"/>
    </location>
</feature>
<feature type="transmembrane region" description="Helical" evidence="7">
    <location>
        <begin position="149"/>
        <end position="165"/>
    </location>
</feature>
<feature type="transmembrane region" description="Helical" evidence="7">
    <location>
        <begin position="78"/>
        <end position="96"/>
    </location>
</feature>
<comment type="subcellular location">
    <subcellularLocation>
        <location evidence="1">Cell membrane</location>
        <topology evidence="1">Multi-pass membrane protein</topology>
    </subcellularLocation>
</comment>
<dbReference type="GO" id="GO:0005886">
    <property type="term" value="C:plasma membrane"/>
    <property type="evidence" value="ECO:0007669"/>
    <property type="project" value="UniProtKB-SubCell"/>
</dbReference>
<keyword evidence="4 7" id="KW-0812">Transmembrane</keyword>
<evidence type="ECO:0000256" key="7">
    <source>
        <dbReference type="SAM" id="Phobius"/>
    </source>
</evidence>
<sequence length="340" mass="37262">MARERIDWLDIARGGSILLVVCLHATMYLSEAGLASYGFTRLNTLFEPVRMPVFFTVSGILAARAIRDDWAGLLWRRIRVFVWLFGLWTLIRWLYYGQLQTNAVTPSEGTSYHELLTGWVAPDSGLWFIWALALYFLAAKALLPVQRPALGLVLALSALTFGGLVQPENFAQRNLLLYAPFFLAGAWHGPRIVEGLGRWPLRLGLVGAAGFVALQIGSQALPAALLGPGRLLLCLFGVLLGCAAAILLARVGPLRRAFGYLGRNTLPIYVAHVLIVSLMAAAASRFLADLPLLRYWGVPMLVALAIPLSLGLRALAERAGAGWLYRPPELQRPLLRAEQG</sequence>
<dbReference type="Pfam" id="PF01757">
    <property type="entry name" value="Acyl_transf_3"/>
    <property type="match status" value="1"/>
</dbReference>
<feature type="transmembrane region" description="Helical" evidence="7">
    <location>
        <begin position="171"/>
        <end position="187"/>
    </location>
</feature>
<evidence type="ECO:0000256" key="6">
    <source>
        <dbReference type="ARBA" id="ARBA00023136"/>
    </source>
</evidence>